<dbReference type="Proteomes" id="UP000239237">
    <property type="component" value="Unassembled WGS sequence"/>
</dbReference>
<dbReference type="Proteomes" id="UP000237923">
    <property type="component" value="Unassembled WGS sequence"/>
</dbReference>
<dbReference type="EMBL" id="OKQU01000001">
    <property type="protein sequence ID" value="SPE06658.1"/>
    <property type="molecule type" value="Genomic_DNA"/>
</dbReference>
<comment type="similarity">
    <text evidence="2">Belongs to the bacterial solute-binding protein SsuA/TauA family.</text>
</comment>
<keyword evidence="4" id="KW-0732">Signal</keyword>
<sequence>MTQLIRKIMLVIFLLLWIVCAIYGYTQTIEKKSTLQTITIGYQKGDPIDIAKQHGELIKNMEDQGYKIVYREFADGAAEMQALASGSIDYARTGDTPPVSAQASKTDIAYIAVGASKSSGSAILLPKSSTVSKLSDLKGKRIAYTQGTSSQYLLLSALKKAGLSSSDVTLVNMKQTDASIAFGQGKIDAWVTWDPYTAQAQVTQGAKVLTTGKGLSKNRDFILSTQSYAKKNKKASAYLVKYLAEDMKWANNNKSAVSKLLVKSLSMKQSVIKKMVNRKDFTITSISSSVVKEQQDIADLFYDQGLITKKIKISDAIVDITK</sequence>
<dbReference type="SMART" id="SM00062">
    <property type="entry name" value="PBPb"/>
    <property type="match status" value="1"/>
</dbReference>
<comment type="function">
    <text evidence="5">Part of a binding-protein-dependent transport system for aliphatic sulfonates. Putative binding protein.</text>
</comment>
<proteinExistence type="inferred from homology"/>
<evidence type="ECO:0000256" key="4">
    <source>
        <dbReference type="ARBA" id="ARBA00022729"/>
    </source>
</evidence>
<evidence type="ECO:0000313" key="9">
    <source>
        <dbReference type="EMBL" id="SPE06658.1"/>
    </source>
</evidence>
<dbReference type="PANTHER" id="PTHR30024:SF42">
    <property type="entry name" value="ALIPHATIC SULFONATES-BINDING PROTEIN-RELATED"/>
    <property type="match status" value="1"/>
</dbReference>
<evidence type="ECO:0000256" key="5">
    <source>
        <dbReference type="ARBA" id="ARBA00055538"/>
    </source>
</evidence>
<dbReference type="FunFam" id="3.40.190.10:FF:000050">
    <property type="entry name" value="Sulfonate ABC transporter substrate-binding protein"/>
    <property type="match status" value="1"/>
</dbReference>
<keyword evidence="11" id="KW-1185">Reference proteome</keyword>
<feature type="domain" description="Solute-binding protein family 3/N-terminal" evidence="7">
    <location>
        <begin position="37"/>
        <end position="253"/>
    </location>
</feature>
<dbReference type="NCBIfam" id="TIGR01728">
    <property type="entry name" value="SsuA_fam"/>
    <property type="match status" value="1"/>
</dbReference>
<reference evidence="8 11" key="1">
    <citation type="submission" date="2018-02" db="EMBL/GenBank/DDBJ databases">
        <authorList>
            <person name="Rodrigo-Torres L."/>
            <person name="Arahal R. D."/>
            <person name="Lucena T."/>
        </authorList>
    </citation>
    <scope>NUCLEOTIDE SEQUENCE [LARGE SCALE GENOMIC DNA]</scope>
    <source>
        <strain evidence="8 11">CECT 8486</strain>
    </source>
</reference>
<accession>A0A2N9K7W4</accession>
<keyword evidence="3" id="KW-0813">Transport</keyword>
<evidence type="ECO:0000313" key="8">
    <source>
        <dbReference type="EMBL" id="SPD91433.1"/>
    </source>
</evidence>
<protein>
    <recommendedName>
        <fullName evidence="6">Putative aliphatic sulfonates-binding protein</fullName>
    </recommendedName>
</protein>
<evidence type="ECO:0000313" key="10">
    <source>
        <dbReference type="Proteomes" id="UP000237923"/>
    </source>
</evidence>
<dbReference type="Gene3D" id="3.40.190.10">
    <property type="entry name" value="Periplasmic binding protein-like II"/>
    <property type="match status" value="2"/>
</dbReference>
<name>A0A2N9K7W4_9LACO</name>
<dbReference type="GO" id="GO:0016020">
    <property type="term" value="C:membrane"/>
    <property type="evidence" value="ECO:0007669"/>
    <property type="project" value="InterPro"/>
</dbReference>
<dbReference type="GO" id="GO:0042626">
    <property type="term" value="F:ATPase-coupled transmembrane transporter activity"/>
    <property type="evidence" value="ECO:0007669"/>
    <property type="project" value="InterPro"/>
</dbReference>
<dbReference type="KEGG" id="lsu:A6B45_05480"/>
<dbReference type="Pfam" id="PF09084">
    <property type="entry name" value="NMT1"/>
    <property type="match status" value="1"/>
</dbReference>
<evidence type="ECO:0000313" key="11">
    <source>
        <dbReference type="Proteomes" id="UP000239237"/>
    </source>
</evidence>
<dbReference type="GeneID" id="99674238"/>
<dbReference type="InterPro" id="IPR010067">
    <property type="entry name" value="ABC_SsuA_sub-bd"/>
</dbReference>
<dbReference type="GO" id="GO:0042597">
    <property type="term" value="C:periplasmic space"/>
    <property type="evidence" value="ECO:0007669"/>
    <property type="project" value="UniProtKB-SubCell"/>
</dbReference>
<gene>
    <name evidence="9" type="primary">ssuA</name>
    <name evidence="8" type="ORF">LES8486_00413</name>
    <name evidence="9" type="ORF">LES9216_00560</name>
</gene>
<dbReference type="SUPFAM" id="SSF53850">
    <property type="entry name" value="Periplasmic binding protein-like II"/>
    <property type="match status" value="1"/>
</dbReference>
<dbReference type="EMBL" id="OKQR01000001">
    <property type="protein sequence ID" value="SPD91433.1"/>
    <property type="molecule type" value="Genomic_DNA"/>
</dbReference>
<reference evidence="9 10" key="2">
    <citation type="submission" date="2018-02" db="EMBL/GenBank/DDBJ databases">
        <authorList>
            <person name="Cohen D.B."/>
            <person name="Kent A.D."/>
        </authorList>
    </citation>
    <scope>NUCLEOTIDE SEQUENCE [LARGE SCALE GENOMIC DNA]</scope>
    <source>
        <strain evidence="9 10">CECT 9216</strain>
    </source>
</reference>
<dbReference type="AlphaFoldDB" id="A0A2N9K7W4"/>
<evidence type="ECO:0000256" key="1">
    <source>
        <dbReference type="ARBA" id="ARBA00004418"/>
    </source>
</evidence>
<evidence type="ECO:0000256" key="3">
    <source>
        <dbReference type="ARBA" id="ARBA00022448"/>
    </source>
</evidence>
<evidence type="ECO:0000256" key="2">
    <source>
        <dbReference type="ARBA" id="ARBA00010742"/>
    </source>
</evidence>
<dbReference type="RefSeq" id="WP_072613716.1">
    <property type="nucleotide sequence ID" value="NZ_CP015247.1"/>
</dbReference>
<dbReference type="InterPro" id="IPR001638">
    <property type="entry name" value="Solute-binding_3/MltF_N"/>
</dbReference>
<dbReference type="PANTHER" id="PTHR30024">
    <property type="entry name" value="ALIPHATIC SULFONATES-BINDING PROTEIN-RELATED"/>
    <property type="match status" value="1"/>
</dbReference>
<comment type="subcellular location">
    <subcellularLocation>
        <location evidence="1">Periplasm</location>
    </subcellularLocation>
</comment>
<evidence type="ECO:0000259" key="7">
    <source>
        <dbReference type="SMART" id="SM00062"/>
    </source>
</evidence>
<organism evidence="9 10">
    <name type="scientific">Leuconostoc suionicum</name>
    <dbReference type="NCBI Taxonomy" id="1511761"/>
    <lineage>
        <taxon>Bacteria</taxon>
        <taxon>Bacillati</taxon>
        <taxon>Bacillota</taxon>
        <taxon>Bacilli</taxon>
        <taxon>Lactobacillales</taxon>
        <taxon>Lactobacillaceae</taxon>
        <taxon>Leuconostoc</taxon>
    </lineage>
</organism>
<evidence type="ECO:0000256" key="6">
    <source>
        <dbReference type="ARBA" id="ARBA00070228"/>
    </source>
</evidence>
<dbReference type="InterPro" id="IPR015168">
    <property type="entry name" value="SsuA/THI5"/>
</dbReference>